<proteinExistence type="predicted"/>
<organism evidence="2 3">
    <name type="scientific">Luteitalea pratensis</name>
    <dbReference type="NCBI Taxonomy" id="1855912"/>
    <lineage>
        <taxon>Bacteria</taxon>
        <taxon>Pseudomonadati</taxon>
        <taxon>Acidobacteriota</taxon>
        <taxon>Vicinamibacteria</taxon>
        <taxon>Vicinamibacterales</taxon>
        <taxon>Vicinamibacteraceae</taxon>
        <taxon>Luteitalea</taxon>
    </lineage>
</organism>
<accession>A0A143PFR8</accession>
<dbReference type="STRING" id="1855912.LuPra_00433"/>
<evidence type="ECO:0008006" key="4">
    <source>
        <dbReference type="Google" id="ProtNLM"/>
    </source>
</evidence>
<dbReference type="AlphaFoldDB" id="A0A143PFR8"/>
<evidence type="ECO:0000313" key="3">
    <source>
        <dbReference type="Proteomes" id="UP000076079"/>
    </source>
</evidence>
<dbReference type="InterPro" id="IPR036869">
    <property type="entry name" value="J_dom_sf"/>
</dbReference>
<dbReference type="EMBL" id="CP015136">
    <property type="protein sequence ID" value="AMY07266.1"/>
    <property type="molecule type" value="Genomic_DNA"/>
</dbReference>
<reference evidence="2 3" key="1">
    <citation type="journal article" date="2016" name="Genome Announc.">
        <title>First Complete Genome Sequence of a Subdivision 6 Acidobacterium Strain.</title>
        <authorList>
            <person name="Huang S."/>
            <person name="Vieira S."/>
            <person name="Bunk B."/>
            <person name="Riedel T."/>
            <person name="Sproer C."/>
            <person name="Overmann J."/>
        </authorList>
    </citation>
    <scope>NUCLEOTIDE SEQUENCE [LARGE SCALE GENOMIC DNA]</scope>
    <source>
        <strain evidence="3">DSM 100886 HEG_-6_39</strain>
    </source>
</reference>
<sequence>MIFDVTTLVRAERDDDHLEGLGTRLVALETRLGTRTTEVDAARSGLEAFRLRYRQEVGLLHEQLDALELAIAEAELGELAKKVGDAVSPSPDSPNDTRPEPPRFTSDAVRKLFRDVAKTIHPDLARDHAARERRHALMIEANKAYARGDEEQLRWILDAWERSPEAVQATPLWELKAMVDQAAVRGKDIVRDMVRRLQRDIMAATNRLDAMRSGR</sequence>
<dbReference type="KEGG" id="abac:LuPra_00433"/>
<keyword evidence="3" id="KW-1185">Reference proteome</keyword>
<feature type="region of interest" description="Disordered" evidence="1">
    <location>
        <begin position="84"/>
        <end position="104"/>
    </location>
</feature>
<reference evidence="3" key="2">
    <citation type="submission" date="2016-04" db="EMBL/GenBank/DDBJ databases">
        <title>First Complete Genome Sequence of a Subdivision 6 Acidobacterium.</title>
        <authorList>
            <person name="Huang S."/>
            <person name="Vieira S."/>
            <person name="Bunk B."/>
            <person name="Riedel T."/>
            <person name="Sproeer C."/>
            <person name="Overmann J."/>
        </authorList>
    </citation>
    <scope>NUCLEOTIDE SEQUENCE [LARGE SCALE GENOMIC DNA]</scope>
    <source>
        <strain evidence="3">DSM 100886 HEG_-6_39</strain>
    </source>
</reference>
<protein>
    <recommendedName>
        <fullName evidence="4">DnaJ domain protein</fullName>
    </recommendedName>
</protein>
<gene>
    <name evidence="2" type="ORF">LuPra_00433</name>
</gene>
<dbReference type="SUPFAM" id="SSF46565">
    <property type="entry name" value="Chaperone J-domain"/>
    <property type="match status" value="1"/>
</dbReference>
<name>A0A143PFR8_LUTPR</name>
<dbReference type="PATRIC" id="fig|1813736.3.peg.454"/>
<evidence type="ECO:0000256" key="1">
    <source>
        <dbReference type="SAM" id="MobiDB-lite"/>
    </source>
</evidence>
<dbReference type="Proteomes" id="UP000076079">
    <property type="component" value="Chromosome"/>
</dbReference>
<evidence type="ECO:0000313" key="2">
    <source>
        <dbReference type="EMBL" id="AMY07266.1"/>
    </source>
</evidence>